<dbReference type="Proteomes" id="UP000314294">
    <property type="component" value="Unassembled WGS sequence"/>
</dbReference>
<organism evidence="1 2">
    <name type="scientific">Liparis tanakae</name>
    <name type="common">Tanaka's snailfish</name>
    <dbReference type="NCBI Taxonomy" id="230148"/>
    <lineage>
        <taxon>Eukaryota</taxon>
        <taxon>Metazoa</taxon>
        <taxon>Chordata</taxon>
        <taxon>Craniata</taxon>
        <taxon>Vertebrata</taxon>
        <taxon>Euteleostomi</taxon>
        <taxon>Actinopterygii</taxon>
        <taxon>Neopterygii</taxon>
        <taxon>Teleostei</taxon>
        <taxon>Neoteleostei</taxon>
        <taxon>Acanthomorphata</taxon>
        <taxon>Eupercaria</taxon>
        <taxon>Perciformes</taxon>
        <taxon>Cottioidei</taxon>
        <taxon>Cottales</taxon>
        <taxon>Liparidae</taxon>
        <taxon>Liparis</taxon>
    </lineage>
</organism>
<evidence type="ECO:0000313" key="1">
    <source>
        <dbReference type="EMBL" id="TNN50268.1"/>
    </source>
</evidence>
<name>A0A4Z2G9S8_9TELE</name>
<evidence type="ECO:0000313" key="2">
    <source>
        <dbReference type="Proteomes" id="UP000314294"/>
    </source>
</evidence>
<reference evidence="1 2" key="1">
    <citation type="submission" date="2019-03" db="EMBL/GenBank/DDBJ databases">
        <title>First draft genome of Liparis tanakae, snailfish: a comprehensive survey of snailfish specific genes.</title>
        <authorList>
            <person name="Kim W."/>
            <person name="Song I."/>
            <person name="Jeong J.-H."/>
            <person name="Kim D."/>
            <person name="Kim S."/>
            <person name="Ryu S."/>
            <person name="Song J.Y."/>
            <person name="Lee S.K."/>
        </authorList>
    </citation>
    <scope>NUCLEOTIDE SEQUENCE [LARGE SCALE GENOMIC DNA]</scope>
    <source>
        <tissue evidence="1">Muscle</tissue>
    </source>
</reference>
<comment type="caution">
    <text evidence="1">The sequence shown here is derived from an EMBL/GenBank/DDBJ whole genome shotgun (WGS) entry which is preliminary data.</text>
</comment>
<protein>
    <submittedName>
        <fullName evidence="1">Uncharacterized protein</fullName>
    </submittedName>
</protein>
<accession>A0A4Z2G9S8</accession>
<keyword evidence="2" id="KW-1185">Reference proteome</keyword>
<dbReference type="EMBL" id="SRLO01000625">
    <property type="protein sequence ID" value="TNN50268.1"/>
    <property type="molecule type" value="Genomic_DNA"/>
</dbReference>
<gene>
    <name evidence="1" type="ORF">EYF80_039553</name>
</gene>
<dbReference type="AlphaFoldDB" id="A0A4Z2G9S8"/>
<sequence>MIFHGLHRYLLIVGPMRNKPEGAKFSKTVTRVLSCSPIRAPPAGLDRVTLQPRGRLGQDELKPLGSLWNGVVDDLHLYKLMPLAIHKMEHLCGQMDFLETSC</sequence>
<proteinExistence type="predicted"/>